<sequence length="135" mass="15288">MREKLGVWFKRVGIFAIAMLLLSPTLLVPASPPQGKEQPLSTTCYWLSDYDETDGYLGYAWALVGACRDPYTHWLTNRVHDGGGGSYGSGYIVSKSRETEPFWELYRAYTKQYVRIYSSTGVLLEVDIAYAEIRS</sequence>
<evidence type="ECO:0000313" key="1">
    <source>
        <dbReference type="EMBL" id="RSN71716.1"/>
    </source>
</evidence>
<reference evidence="1 2" key="1">
    <citation type="submission" date="2018-10" db="EMBL/GenBank/DDBJ databases">
        <title>Co-occurring genomic capacity for anaerobic methane metabolism and dissimilatory sulfite reduction discovered in the Korarchaeota.</title>
        <authorList>
            <person name="Mckay L.J."/>
            <person name="Dlakic M."/>
            <person name="Fields M.W."/>
            <person name="Delmont T.O."/>
            <person name="Eren A.M."/>
            <person name="Jay Z.J."/>
            <person name="Klingelsmith K.B."/>
            <person name="Rusch D.B."/>
            <person name="Inskeep W.P."/>
        </authorList>
    </citation>
    <scope>NUCLEOTIDE SEQUENCE [LARGE SCALE GENOMIC DNA]</scope>
    <source>
        <strain evidence="1 2">MDKW</strain>
    </source>
</reference>
<comment type="caution">
    <text evidence="1">The sequence shown here is derived from an EMBL/GenBank/DDBJ whole genome shotgun (WGS) entry which is preliminary data.</text>
</comment>
<organism evidence="1 2">
    <name type="scientific">Candidatus Methanodesulfokora washburnensis</name>
    <dbReference type="NCBI Taxonomy" id="2478471"/>
    <lineage>
        <taxon>Archaea</taxon>
        <taxon>Thermoproteota</taxon>
        <taxon>Candidatus Korarchaeia</taxon>
        <taxon>Candidatus Korarchaeia incertae sedis</taxon>
        <taxon>Candidatus Methanodesulfokora</taxon>
    </lineage>
</organism>
<name>A0A3R9QAW4_9CREN</name>
<accession>A0A3R9QAW4</accession>
<gene>
    <name evidence="1" type="ORF">D6D85_15395</name>
</gene>
<evidence type="ECO:0000313" key="2">
    <source>
        <dbReference type="Proteomes" id="UP000277582"/>
    </source>
</evidence>
<dbReference type="Proteomes" id="UP000277582">
    <property type="component" value="Unassembled WGS sequence"/>
</dbReference>
<protein>
    <submittedName>
        <fullName evidence="1">Uncharacterized protein</fullName>
    </submittedName>
</protein>
<dbReference type="RefSeq" id="WP_125672846.1">
    <property type="nucleotide sequence ID" value="NZ_RCOS01000170.1"/>
</dbReference>
<dbReference type="AlphaFoldDB" id="A0A3R9QAW4"/>
<dbReference type="EMBL" id="RCOS01000170">
    <property type="protein sequence ID" value="RSN71716.1"/>
    <property type="molecule type" value="Genomic_DNA"/>
</dbReference>
<proteinExistence type="predicted"/>
<keyword evidence="2" id="KW-1185">Reference proteome</keyword>